<accession>A0AAE3YW09</accession>
<evidence type="ECO:0000313" key="3">
    <source>
        <dbReference type="Proteomes" id="UP001183643"/>
    </source>
</evidence>
<sequence length="266" mass="29024">MSAVYTHGHHESVLRSHRWRTADNSAAYLLPHLRAGQSLLDVGAGPGTITMDLAALVAPGRVTAIELTEDALALSRTEAAARGVTTVDFAVADVHDLPFPDDAFDVVHAHQVLQHVADPVRALAEMRRVCRPGGVVAARDSDYDRFAWFPAVPELDEWLALYRATARANGGEPDAGRRLLSWARAAGFTTITPGAGVWCYATDEDRRWWGGMWADRIVESAMARQLLAAGTVTPADLQRLAAGWRRWSDSPDGWFTVLHGEILCHA</sequence>
<dbReference type="EMBL" id="JAVDYB010000001">
    <property type="protein sequence ID" value="MDR7279580.1"/>
    <property type="molecule type" value="Genomic_DNA"/>
</dbReference>
<dbReference type="SUPFAM" id="SSF53335">
    <property type="entry name" value="S-adenosyl-L-methionine-dependent methyltransferases"/>
    <property type="match status" value="1"/>
</dbReference>
<dbReference type="InterPro" id="IPR029063">
    <property type="entry name" value="SAM-dependent_MTases_sf"/>
</dbReference>
<dbReference type="AlphaFoldDB" id="A0AAE3YW09"/>
<dbReference type="PANTHER" id="PTHR43591:SF24">
    <property type="entry name" value="2-METHOXY-6-POLYPRENYL-1,4-BENZOQUINOL METHYLASE, MITOCHONDRIAL"/>
    <property type="match status" value="1"/>
</dbReference>
<gene>
    <name evidence="2" type="ORF">J2S41_006358</name>
</gene>
<dbReference type="PANTHER" id="PTHR43591">
    <property type="entry name" value="METHYLTRANSFERASE"/>
    <property type="match status" value="1"/>
</dbReference>
<dbReference type="RefSeq" id="WP_310373469.1">
    <property type="nucleotide sequence ID" value="NZ_JAVDYB010000001.1"/>
</dbReference>
<dbReference type="Pfam" id="PF08241">
    <property type="entry name" value="Methyltransf_11"/>
    <property type="match status" value="1"/>
</dbReference>
<dbReference type="Gene3D" id="3.40.50.150">
    <property type="entry name" value="Vaccinia Virus protein VP39"/>
    <property type="match status" value="1"/>
</dbReference>
<comment type="caution">
    <text evidence="2">The sequence shown here is derived from an EMBL/GenBank/DDBJ whole genome shotgun (WGS) entry which is preliminary data.</text>
</comment>
<dbReference type="GO" id="GO:0032259">
    <property type="term" value="P:methylation"/>
    <property type="evidence" value="ECO:0007669"/>
    <property type="project" value="UniProtKB-KW"/>
</dbReference>
<evidence type="ECO:0000259" key="1">
    <source>
        <dbReference type="Pfam" id="PF08241"/>
    </source>
</evidence>
<dbReference type="InterPro" id="IPR013216">
    <property type="entry name" value="Methyltransf_11"/>
</dbReference>
<reference evidence="2" key="1">
    <citation type="submission" date="2023-07" db="EMBL/GenBank/DDBJ databases">
        <title>Sequencing the genomes of 1000 actinobacteria strains.</title>
        <authorList>
            <person name="Klenk H.-P."/>
        </authorList>
    </citation>
    <scope>NUCLEOTIDE SEQUENCE</scope>
    <source>
        <strain evidence="2">DSM 44707</strain>
    </source>
</reference>
<proteinExistence type="predicted"/>
<keyword evidence="2" id="KW-0808">Transferase</keyword>
<keyword evidence="3" id="KW-1185">Reference proteome</keyword>
<dbReference type="GO" id="GO:0008757">
    <property type="term" value="F:S-adenosylmethionine-dependent methyltransferase activity"/>
    <property type="evidence" value="ECO:0007669"/>
    <property type="project" value="InterPro"/>
</dbReference>
<organism evidence="2 3">
    <name type="scientific">Catenuloplanes atrovinosus</name>
    <dbReference type="NCBI Taxonomy" id="137266"/>
    <lineage>
        <taxon>Bacteria</taxon>
        <taxon>Bacillati</taxon>
        <taxon>Actinomycetota</taxon>
        <taxon>Actinomycetes</taxon>
        <taxon>Micromonosporales</taxon>
        <taxon>Micromonosporaceae</taxon>
        <taxon>Catenuloplanes</taxon>
    </lineage>
</organism>
<name>A0AAE3YW09_9ACTN</name>
<evidence type="ECO:0000313" key="2">
    <source>
        <dbReference type="EMBL" id="MDR7279580.1"/>
    </source>
</evidence>
<feature type="domain" description="Methyltransferase type 11" evidence="1">
    <location>
        <begin position="40"/>
        <end position="137"/>
    </location>
</feature>
<dbReference type="Proteomes" id="UP001183643">
    <property type="component" value="Unassembled WGS sequence"/>
</dbReference>
<keyword evidence="2" id="KW-0489">Methyltransferase</keyword>
<protein>
    <submittedName>
        <fullName evidence="2">SAM-dependent methyltransferase</fullName>
    </submittedName>
</protein>
<dbReference type="CDD" id="cd02440">
    <property type="entry name" value="AdoMet_MTases"/>
    <property type="match status" value="1"/>
</dbReference>